<comment type="caution">
    <text evidence="1">The sequence shown here is derived from an EMBL/GenBank/DDBJ whole genome shotgun (WGS) entry which is preliminary data.</text>
</comment>
<dbReference type="EMBL" id="CM023487">
    <property type="protein sequence ID" value="KAH6926089.1"/>
    <property type="molecule type" value="Genomic_DNA"/>
</dbReference>
<keyword evidence="2" id="KW-1185">Reference proteome</keyword>
<protein>
    <submittedName>
        <fullName evidence="1">Uncharacterized protein</fullName>
    </submittedName>
</protein>
<evidence type="ECO:0000313" key="2">
    <source>
        <dbReference type="Proteomes" id="UP000821845"/>
    </source>
</evidence>
<dbReference type="Proteomes" id="UP000821845">
    <property type="component" value="Chromosome 7"/>
</dbReference>
<reference evidence="1" key="1">
    <citation type="submission" date="2020-05" db="EMBL/GenBank/DDBJ databases">
        <title>Large-scale comparative analyses of tick genomes elucidate their genetic diversity and vector capacities.</title>
        <authorList>
            <person name="Jia N."/>
            <person name="Wang J."/>
            <person name="Shi W."/>
            <person name="Du L."/>
            <person name="Sun Y."/>
            <person name="Zhan W."/>
            <person name="Jiang J."/>
            <person name="Wang Q."/>
            <person name="Zhang B."/>
            <person name="Ji P."/>
            <person name="Sakyi L.B."/>
            <person name="Cui X."/>
            <person name="Yuan T."/>
            <person name="Jiang B."/>
            <person name="Yang W."/>
            <person name="Lam T.T.-Y."/>
            <person name="Chang Q."/>
            <person name="Ding S."/>
            <person name="Wang X."/>
            <person name="Zhu J."/>
            <person name="Ruan X."/>
            <person name="Zhao L."/>
            <person name="Wei J."/>
            <person name="Que T."/>
            <person name="Du C."/>
            <person name="Cheng J."/>
            <person name="Dai P."/>
            <person name="Han X."/>
            <person name="Huang E."/>
            <person name="Gao Y."/>
            <person name="Liu J."/>
            <person name="Shao H."/>
            <person name="Ye R."/>
            <person name="Li L."/>
            <person name="Wei W."/>
            <person name="Wang X."/>
            <person name="Wang C."/>
            <person name="Yang T."/>
            <person name="Huo Q."/>
            <person name="Li W."/>
            <person name="Guo W."/>
            <person name="Chen H."/>
            <person name="Zhou L."/>
            <person name="Ni X."/>
            <person name="Tian J."/>
            <person name="Zhou Y."/>
            <person name="Sheng Y."/>
            <person name="Liu T."/>
            <person name="Pan Y."/>
            <person name="Xia L."/>
            <person name="Li J."/>
            <person name="Zhao F."/>
            <person name="Cao W."/>
        </authorList>
    </citation>
    <scope>NUCLEOTIDE SEQUENCE</scope>
    <source>
        <strain evidence="1">Hyas-2018</strain>
    </source>
</reference>
<gene>
    <name evidence="1" type="ORF">HPB50_014214</name>
</gene>
<sequence>MLPAVVALGAYQINHVWAVTLNSGEATKRLTSLKELLDKGRRCLVIGPQEQQVKIRLHWLLHGVADEYVRTPSAAFGKKPTGHQFYSSRHPSTATVPTKPQQHLRAGRTVEEKAQAVKMSKTLTNLRKTPP</sequence>
<proteinExistence type="predicted"/>
<organism evidence="1 2">
    <name type="scientific">Hyalomma asiaticum</name>
    <name type="common">Tick</name>
    <dbReference type="NCBI Taxonomy" id="266040"/>
    <lineage>
        <taxon>Eukaryota</taxon>
        <taxon>Metazoa</taxon>
        <taxon>Ecdysozoa</taxon>
        <taxon>Arthropoda</taxon>
        <taxon>Chelicerata</taxon>
        <taxon>Arachnida</taxon>
        <taxon>Acari</taxon>
        <taxon>Parasitiformes</taxon>
        <taxon>Ixodida</taxon>
        <taxon>Ixodoidea</taxon>
        <taxon>Ixodidae</taxon>
        <taxon>Hyalomminae</taxon>
        <taxon>Hyalomma</taxon>
    </lineage>
</organism>
<accession>A0ACB7RX92</accession>
<name>A0ACB7RX92_HYAAI</name>
<evidence type="ECO:0000313" key="1">
    <source>
        <dbReference type="EMBL" id="KAH6926089.1"/>
    </source>
</evidence>